<accession>M2RE42</accession>
<feature type="region of interest" description="Disordered" evidence="1">
    <location>
        <begin position="1"/>
        <end position="89"/>
    </location>
</feature>
<dbReference type="Proteomes" id="UP000016930">
    <property type="component" value="Unassembled WGS sequence"/>
</dbReference>
<feature type="region of interest" description="Disordered" evidence="1">
    <location>
        <begin position="153"/>
        <end position="217"/>
    </location>
</feature>
<evidence type="ECO:0000313" key="3">
    <source>
        <dbReference type="Proteomes" id="UP000016930"/>
    </source>
</evidence>
<sequence>MVAASPSNAETHRQIRLVRMPQQSPARVHDAAVAVHELAMTTTDPDQPQAHKRPTRAASMSASPPQKRAREGSSDSDVSMSVSSDSMYERDISVNSMEGLLDEDPVESVLELDSRSQARDIDDRVAINASTASSEHSQLVFFDVWVERPGADATFASESTPEMAETTPGVARGGEQSSHVETTGRDETFPNPAASNHSMAAGAGASPAGSADEPVPSVTCPGDPDVPTTTAQIAVEVESALDSGWGLPEDIRQLHGSIRRLGHVVDGLSRHVETRQRACKVVVTHDRSHFPDSEELKYFDPSNGCECCDVHDFRPDFLNSIGTAWNRSITRVFVKSFLSRPGNEDLDESPVAVKVSFERHSRALRQRYLQDFKYSMGAVVG</sequence>
<protein>
    <submittedName>
        <fullName evidence="2">Uncharacterized protein</fullName>
    </submittedName>
</protein>
<reference evidence="2 3" key="1">
    <citation type="journal article" date="2012" name="Proc. Natl. Acad. Sci. U.S.A.">
        <title>Comparative genomics of Ceriporiopsis subvermispora and Phanerochaete chrysosporium provide insight into selective ligninolysis.</title>
        <authorList>
            <person name="Fernandez-Fueyo E."/>
            <person name="Ruiz-Duenas F.J."/>
            <person name="Ferreira P."/>
            <person name="Floudas D."/>
            <person name="Hibbett D.S."/>
            <person name="Canessa P."/>
            <person name="Larrondo L.F."/>
            <person name="James T.Y."/>
            <person name="Seelenfreund D."/>
            <person name="Lobos S."/>
            <person name="Polanco R."/>
            <person name="Tello M."/>
            <person name="Honda Y."/>
            <person name="Watanabe T."/>
            <person name="Watanabe T."/>
            <person name="Ryu J.S."/>
            <person name="Kubicek C.P."/>
            <person name="Schmoll M."/>
            <person name="Gaskell J."/>
            <person name="Hammel K.E."/>
            <person name="St John F.J."/>
            <person name="Vanden Wymelenberg A."/>
            <person name="Sabat G."/>
            <person name="Splinter BonDurant S."/>
            <person name="Syed K."/>
            <person name="Yadav J.S."/>
            <person name="Doddapaneni H."/>
            <person name="Subramanian V."/>
            <person name="Lavin J.L."/>
            <person name="Oguiza J.A."/>
            <person name="Perez G."/>
            <person name="Pisabarro A.G."/>
            <person name="Ramirez L."/>
            <person name="Santoyo F."/>
            <person name="Master E."/>
            <person name="Coutinho P.M."/>
            <person name="Henrissat B."/>
            <person name="Lombard V."/>
            <person name="Magnuson J.K."/>
            <person name="Kuees U."/>
            <person name="Hori C."/>
            <person name="Igarashi K."/>
            <person name="Samejima M."/>
            <person name="Held B.W."/>
            <person name="Barry K.W."/>
            <person name="LaButti K.M."/>
            <person name="Lapidus A."/>
            <person name="Lindquist E.A."/>
            <person name="Lucas S.M."/>
            <person name="Riley R."/>
            <person name="Salamov A.A."/>
            <person name="Hoffmeister D."/>
            <person name="Schwenk D."/>
            <person name="Hadar Y."/>
            <person name="Yarden O."/>
            <person name="de Vries R.P."/>
            <person name="Wiebenga A."/>
            <person name="Stenlid J."/>
            <person name="Eastwood D."/>
            <person name="Grigoriev I.V."/>
            <person name="Berka R.M."/>
            <person name="Blanchette R.A."/>
            <person name="Kersten P."/>
            <person name="Martinez A.T."/>
            <person name="Vicuna R."/>
            <person name="Cullen D."/>
        </authorList>
    </citation>
    <scope>NUCLEOTIDE SEQUENCE [LARGE SCALE GENOMIC DNA]</scope>
    <source>
        <strain evidence="2 3">B</strain>
    </source>
</reference>
<dbReference type="HOGENOM" id="CLU_725632_0_0_1"/>
<feature type="compositionally biased region" description="Low complexity" evidence="1">
    <location>
        <begin position="198"/>
        <end position="211"/>
    </location>
</feature>
<organism evidence="2 3">
    <name type="scientific">Ceriporiopsis subvermispora (strain B)</name>
    <name type="common">White-rot fungus</name>
    <name type="synonym">Gelatoporia subvermispora</name>
    <dbReference type="NCBI Taxonomy" id="914234"/>
    <lineage>
        <taxon>Eukaryota</taxon>
        <taxon>Fungi</taxon>
        <taxon>Dikarya</taxon>
        <taxon>Basidiomycota</taxon>
        <taxon>Agaricomycotina</taxon>
        <taxon>Agaricomycetes</taxon>
        <taxon>Polyporales</taxon>
        <taxon>Gelatoporiaceae</taxon>
        <taxon>Gelatoporia</taxon>
    </lineage>
</organism>
<proteinExistence type="predicted"/>
<feature type="compositionally biased region" description="Low complexity" evidence="1">
    <location>
        <begin position="75"/>
        <end position="86"/>
    </location>
</feature>
<name>M2RE42_CERS8</name>
<evidence type="ECO:0000313" key="2">
    <source>
        <dbReference type="EMBL" id="EMD36722.1"/>
    </source>
</evidence>
<keyword evidence="3" id="KW-1185">Reference proteome</keyword>
<evidence type="ECO:0000256" key="1">
    <source>
        <dbReference type="SAM" id="MobiDB-lite"/>
    </source>
</evidence>
<gene>
    <name evidence="2" type="ORF">CERSUDRAFT_73778</name>
</gene>
<dbReference type="EMBL" id="KB445797">
    <property type="protein sequence ID" value="EMD36722.1"/>
    <property type="molecule type" value="Genomic_DNA"/>
</dbReference>
<dbReference type="AlphaFoldDB" id="M2RE42"/>